<evidence type="ECO:0000256" key="3">
    <source>
        <dbReference type="ARBA" id="ARBA00022787"/>
    </source>
</evidence>
<comment type="subcellular location">
    <subcellularLocation>
        <location evidence="9">Mitochondrion outer membrane</location>
        <topology evidence="9">Single-pass type IV membrane protein</topology>
    </subcellularLocation>
    <subcellularLocation>
        <location evidence="9">Peroxisome</location>
    </subcellularLocation>
</comment>
<evidence type="ECO:0000259" key="10">
    <source>
        <dbReference type="Pfam" id="PF05644"/>
    </source>
</evidence>
<dbReference type="GO" id="GO:0090141">
    <property type="term" value="P:positive regulation of mitochondrial fission"/>
    <property type="evidence" value="ECO:0007669"/>
    <property type="project" value="UniProtKB-UniRule"/>
</dbReference>
<evidence type="ECO:0000313" key="13">
    <source>
        <dbReference type="RefSeq" id="XP_034297710.1"/>
    </source>
</evidence>
<dbReference type="Proteomes" id="UP001652622">
    <property type="component" value="Unplaced"/>
</dbReference>
<evidence type="ECO:0000313" key="12">
    <source>
        <dbReference type="RefSeq" id="XP_034297709.1"/>
    </source>
</evidence>
<accession>A0A6P9E321</accession>
<evidence type="ECO:0000256" key="8">
    <source>
        <dbReference type="ARBA" id="ARBA00023140"/>
    </source>
</evidence>
<evidence type="ECO:0000256" key="2">
    <source>
        <dbReference type="ARBA" id="ARBA00022692"/>
    </source>
</evidence>
<organism evidence="11 13">
    <name type="scientific">Pantherophis guttatus</name>
    <name type="common">Corn snake</name>
    <name type="synonym">Elaphe guttata</name>
    <dbReference type="NCBI Taxonomy" id="94885"/>
    <lineage>
        <taxon>Eukaryota</taxon>
        <taxon>Metazoa</taxon>
        <taxon>Chordata</taxon>
        <taxon>Craniata</taxon>
        <taxon>Vertebrata</taxon>
        <taxon>Euteleostomi</taxon>
        <taxon>Lepidosauria</taxon>
        <taxon>Squamata</taxon>
        <taxon>Bifurcata</taxon>
        <taxon>Unidentata</taxon>
        <taxon>Episquamata</taxon>
        <taxon>Toxicofera</taxon>
        <taxon>Serpentes</taxon>
        <taxon>Colubroidea</taxon>
        <taxon>Colubridae</taxon>
        <taxon>Colubrinae</taxon>
        <taxon>Pantherophis</taxon>
    </lineage>
</organism>
<dbReference type="GO" id="GO:0006626">
    <property type="term" value="P:protein targeting to mitochondrion"/>
    <property type="evidence" value="ECO:0007669"/>
    <property type="project" value="TreeGrafter"/>
</dbReference>
<protein>
    <recommendedName>
        <fullName evidence="9">Mitochondrial fission factor</fullName>
    </recommendedName>
</protein>
<dbReference type="PANTHER" id="PTHR16501">
    <property type="entry name" value="TRANSPORT AND GOLGI ORGANIZATION PROTEIN 11"/>
    <property type="match status" value="1"/>
</dbReference>
<keyword evidence="4" id="KW-1133">Transmembrane helix</keyword>
<gene>
    <name evidence="12 13" type="primary">LOC117679669</name>
</gene>
<dbReference type="RefSeq" id="XP_034297710.1">
    <property type="nucleotide sequence ID" value="XM_034441819.1"/>
</dbReference>
<dbReference type="OMA" id="TGRIYSM"/>
<dbReference type="GO" id="GO:0005777">
    <property type="term" value="C:peroxisome"/>
    <property type="evidence" value="ECO:0007669"/>
    <property type="project" value="UniProtKB-SubCell"/>
</dbReference>
<dbReference type="GO" id="GO:0000266">
    <property type="term" value="P:mitochondrial fission"/>
    <property type="evidence" value="ECO:0007669"/>
    <property type="project" value="UniProtKB-UniRule"/>
</dbReference>
<proteinExistence type="inferred from homology"/>
<dbReference type="InterPro" id="IPR008518">
    <property type="entry name" value="Mff/Tango-11"/>
</dbReference>
<evidence type="ECO:0000256" key="4">
    <source>
        <dbReference type="ARBA" id="ARBA00022989"/>
    </source>
</evidence>
<evidence type="ECO:0000256" key="9">
    <source>
        <dbReference type="RuleBase" id="RU368040"/>
    </source>
</evidence>
<sequence>MRSAQLDEANREAEFSEAISRLTRVPSRLKVAVDEDFLLFFQMQVPGKLFPAELGTRSQILVSVHFPSHLQTCSPTERDPEMKPLCFQPSGAQQQPRPFADRPFLEPAIHKADYGQHKLLSFASQLGPQKNKQLAFADTIWEEGMSDEPPQVTVERIRQRQSRLESGLLHPCPSCPAFFGEGRIYSSRNVLQVLHFLGRQLFQLLWGPRRVQISAWGVNLVSDGSLEEFGTLEIRTMMEQLSDLSWQLCALEEQSGSWHQKELFLYAMLVSAWLFNMWMWLRR</sequence>
<dbReference type="GO" id="GO:0005741">
    <property type="term" value="C:mitochondrial outer membrane"/>
    <property type="evidence" value="ECO:0007669"/>
    <property type="project" value="UniProtKB-SubCell"/>
</dbReference>
<dbReference type="GeneID" id="117679669"/>
<comment type="function">
    <text evidence="9">Plays a role in mitochondrial and peroxisomal fission. Promotes the recruitment and association of the fission mediator dynamin-related protein 1 (DNM1L) to the mitochondrial surface.</text>
</comment>
<evidence type="ECO:0000256" key="1">
    <source>
        <dbReference type="ARBA" id="ARBA00009806"/>
    </source>
</evidence>
<keyword evidence="3 9" id="KW-1000">Mitochondrion outer membrane</keyword>
<dbReference type="PANTHER" id="PTHR16501:SF16">
    <property type="entry name" value="MITOCHONDRIAL FISSION FACTOR"/>
    <property type="match status" value="1"/>
</dbReference>
<reference evidence="12 13" key="1">
    <citation type="submission" date="2025-04" db="UniProtKB">
        <authorList>
            <consortium name="RefSeq"/>
        </authorList>
    </citation>
    <scope>IDENTIFICATION</scope>
    <source>
        <tissue evidence="12 13">Blood</tissue>
    </source>
</reference>
<keyword evidence="11" id="KW-1185">Reference proteome</keyword>
<dbReference type="Pfam" id="PF05644">
    <property type="entry name" value="Miff"/>
    <property type="match status" value="1"/>
</dbReference>
<dbReference type="GO" id="GO:0090314">
    <property type="term" value="P:positive regulation of protein targeting to membrane"/>
    <property type="evidence" value="ECO:0007669"/>
    <property type="project" value="UniProtKB-UniRule"/>
</dbReference>
<dbReference type="InterPro" id="IPR039433">
    <property type="entry name" value="Mff-like_dom"/>
</dbReference>
<keyword evidence="2" id="KW-0812">Transmembrane</keyword>
<evidence type="ECO:0000256" key="6">
    <source>
        <dbReference type="ARBA" id="ARBA00023128"/>
    </source>
</evidence>
<evidence type="ECO:0000256" key="5">
    <source>
        <dbReference type="ARBA" id="ARBA00023054"/>
    </source>
</evidence>
<dbReference type="AlphaFoldDB" id="A0A6P9E321"/>
<evidence type="ECO:0000313" key="11">
    <source>
        <dbReference type="Proteomes" id="UP001652622"/>
    </source>
</evidence>
<keyword evidence="5" id="KW-0175">Coiled coil</keyword>
<keyword evidence="6 9" id="KW-0496">Mitochondrion</keyword>
<comment type="similarity">
    <text evidence="1 9">Belongs to the Tango11 family.</text>
</comment>
<feature type="domain" description="Mff-like" evidence="10">
    <location>
        <begin position="220"/>
        <end position="283"/>
    </location>
</feature>
<name>A0A6P9E321_PANGU</name>
<keyword evidence="7" id="KW-0472">Membrane</keyword>
<keyword evidence="8 9" id="KW-0576">Peroxisome</keyword>
<evidence type="ECO:0000256" key="7">
    <source>
        <dbReference type="ARBA" id="ARBA00023136"/>
    </source>
</evidence>
<dbReference type="RefSeq" id="XP_034297709.1">
    <property type="nucleotide sequence ID" value="XM_034441818.1"/>
</dbReference>
<dbReference type="KEGG" id="pgut:117679669"/>